<name>A0A1M4YEB3_9FLAO</name>
<keyword evidence="2" id="KW-1185">Reference proteome</keyword>
<gene>
    <name evidence="1" type="ORF">SAMN05444377_10371</name>
</gene>
<sequence length="115" mass="13882">MKKNVIILFLMISCNSNKEIINGCNENKEFKKVFFSHFDYIKNNIYIRQDIKFRESLIFISNYTHVSLDRIVNYSGTYPYGVFIKDSVIWRNWYEENKCNNIQLKKELIIPEILK</sequence>
<dbReference type="EMBL" id="FQVQ01000003">
    <property type="protein sequence ID" value="SHF04117.1"/>
    <property type="molecule type" value="Genomic_DNA"/>
</dbReference>
<dbReference type="Proteomes" id="UP000184147">
    <property type="component" value="Unassembled WGS sequence"/>
</dbReference>
<evidence type="ECO:0000313" key="1">
    <source>
        <dbReference type="EMBL" id="SHF04117.1"/>
    </source>
</evidence>
<proteinExistence type="predicted"/>
<reference evidence="1 2" key="1">
    <citation type="submission" date="2016-11" db="EMBL/GenBank/DDBJ databases">
        <authorList>
            <person name="Jaros S."/>
            <person name="Januszkiewicz K."/>
            <person name="Wedrychowicz H."/>
        </authorList>
    </citation>
    <scope>NUCLEOTIDE SEQUENCE [LARGE SCALE GENOMIC DNA]</scope>
    <source>
        <strain evidence="1 2">DSM 25660</strain>
    </source>
</reference>
<evidence type="ECO:0000313" key="2">
    <source>
        <dbReference type="Proteomes" id="UP000184147"/>
    </source>
</evidence>
<dbReference type="RefSeq" id="WP_143161706.1">
    <property type="nucleotide sequence ID" value="NZ_FQVQ01000003.1"/>
</dbReference>
<dbReference type="AlphaFoldDB" id="A0A1M4YEB3"/>
<organism evidence="1 2">
    <name type="scientific">Flavobacterium fontis</name>
    <dbReference type="NCBI Taxonomy" id="1124188"/>
    <lineage>
        <taxon>Bacteria</taxon>
        <taxon>Pseudomonadati</taxon>
        <taxon>Bacteroidota</taxon>
        <taxon>Flavobacteriia</taxon>
        <taxon>Flavobacteriales</taxon>
        <taxon>Flavobacteriaceae</taxon>
        <taxon>Flavobacterium</taxon>
    </lineage>
</organism>
<dbReference type="OrthoDB" id="1274362at2"/>
<protein>
    <submittedName>
        <fullName evidence="1">Uncharacterized protein</fullName>
    </submittedName>
</protein>
<accession>A0A1M4YEB3</accession>